<dbReference type="EMBL" id="JAUCMX010000017">
    <property type="protein sequence ID" value="KAK3518542.1"/>
    <property type="molecule type" value="Genomic_DNA"/>
</dbReference>
<organism evidence="2 3">
    <name type="scientific">Hemibagrus guttatus</name>
    <dbReference type="NCBI Taxonomy" id="175788"/>
    <lineage>
        <taxon>Eukaryota</taxon>
        <taxon>Metazoa</taxon>
        <taxon>Chordata</taxon>
        <taxon>Craniata</taxon>
        <taxon>Vertebrata</taxon>
        <taxon>Euteleostomi</taxon>
        <taxon>Actinopterygii</taxon>
        <taxon>Neopterygii</taxon>
        <taxon>Teleostei</taxon>
        <taxon>Ostariophysi</taxon>
        <taxon>Siluriformes</taxon>
        <taxon>Bagridae</taxon>
        <taxon>Hemibagrus</taxon>
    </lineage>
</organism>
<dbReference type="AlphaFoldDB" id="A0AAE0QDH3"/>
<gene>
    <name evidence="2" type="ORF">QTP70_001611</name>
</gene>
<comment type="caution">
    <text evidence="2">The sequence shown here is derived from an EMBL/GenBank/DDBJ whole genome shotgun (WGS) entry which is preliminary data.</text>
</comment>
<evidence type="ECO:0000313" key="2">
    <source>
        <dbReference type="EMBL" id="KAK3518542.1"/>
    </source>
</evidence>
<sequence>MRGEEMEGVWLKPTRSSRMREKRADFVAGCLGGRVIVAGGLEASPLFYPLWVSPGSSSSHGNSSNQPSPLASAESYNHVKRSGIEKKKKNLNVTITLSQHCLIVFK</sequence>
<protein>
    <submittedName>
        <fullName evidence="2">Uncharacterized protein</fullName>
    </submittedName>
</protein>
<accession>A0AAE0QDH3</accession>
<feature type="region of interest" description="Disordered" evidence="1">
    <location>
        <begin position="54"/>
        <end position="77"/>
    </location>
</feature>
<name>A0AAE0QDH3_9TELE</name>
<feature type="compositionally biased region" description="Low complexity" evidence="1">
    <location>
        <begin position="54"/>
        <end position="69"/>
    </location>
</feature>
<keyword evidence="3" id="KW-1185">Reference proteome</keyword>
<evidence type="ECO:0000313" key="3">
    <source>
        <dbReference type="Proteomes" id="UP001274896"/>
    </source>
</evidence>
<evidence type="ECO:0000256" key="1">
    <source>
        <dbReference type="SAM" id="MobiDB-lite"/>
    </source>
</evidence>
<reference evidence="2" key="1">
    <citation type="submission" date="2023-06" db="EMBL/GenBank/DDBJ databases">
        <title>Male Hemibagrus guttatus genome.</title>
        <authorList>
            <person name="Bian C."/>
        </authorList>
    </citation>
    <scope>NUCLEOTIDE SEQUENCE</scope>
    <source>
        <strain evidence="2">Male_cb2023</strain>
        <tissue evidence="2">Muscle</tissue>
    </source>
</reference>
<dbReference type="Proteomes" id="UP001274896">
    <property type="component" value="Unassembled WGS sequence"/>
</dbReference>
<proteinExistence type="predicted"/>